<evidence type="ECO:0000313" key="13">
    <source>
        <dbReference type="Proteomes" id="UP000321393"/>
    </source>
</evidence>
<evidence type="ECO:0000256" key="1">
    <source>
        <dbReference type="ARBA" id="ARBA00000707"/>
    </source>
</evidence>
<evidence type="ECO:0000256" key="7">
    <source>
        <dbReference type="ARBA" id="ARBA00037450"/>
    </source>
</evidence>
<feature type="compositionally biased region" description="Low complexity" evidence="9">
    <location>
        <begin position="75"/>
        <end position="88"/>
    </location>
</feature>
<evidence type="ECO:0000313" key="11">
    <source>
        <dbReference type="EMBL" id="KAA0053040.1"/>
    </source>
</evidence>
<evidence type="ECO:0000256" key="4">
    <source>
        <dbReference type="ARBA" id="ARBA00022786"/>
    </source>
</evidence>
<dbReference type="AlphaFoldDB" id="A0A5D3CIU8"/>
<dbReference type="EMBL" id="SSTE01009989">
    <property type="protein sequence ID" value="KAA0053040.1"/>
    <property type="molecule type" value="Genomic_DNA"/>
</dbReference>
<reference evidence="13 14" key="1">
    <citation type="submission" date="2019-08" db="EMBL/GenBank/DDBJ databases">
        <title>Draft genome sequences of two oriental melons (Cucumis melo L. var makuwa).</title>
        <authorList>
            <person name="Kwon S.-Y."/>
        </authorList>
    </citation>
    <scope>NUCLEOTIDE SEQUENCE [LARGE SCALE GENOMIC DNA]</scope>
    <source>
        <strain evidence="14">cv. Chang Bougi</strain>
        <strain evidence="13">cv. SW 3</strain>
        <tissue evidence="12">Leaf</tissue>
    </source>
</reference>
<dbReference type="Gene3D" id="3.90.70.10">
    <property type="entry name" value="Cysteine proteinases"/>
    <property type="match status" value="1"/>
</dbReference>
<feature type="domain" description="USP" evidence="10">
    <location>
        <begin position="124"/>
        <end position="429"/>
    </location>
</feature>
<dbReference type="InterPro" id="IPR001394">
    <property type="entry name" value="Peptidase_C19_UCH"/>
</dbReference>
<sequence>MATHLVDSQEVDRFLVPPLGIEGGSWHSTTTEDALTQQSLVPSSSCRNGNFSFSPMDASANQSWGSSSINPTGSSPFSTYSSDSDGLDPLPPLPGSSLEWSSSEEAFPENSVSAQETESLSAGAGLANLGNTCFINAILQCLTHTAPFVEGIRSANHYMPCNSEDFCVLCAIRDHIELSLTSLGGIISPVKLVDNLNYFSSFFRRYQQEDAHEFMQCFLDKLERCMVSEAKDWVSSEDDDLVNKVFGGRLISNLCCCNCGHCSETHEPLVDLSLEIENVDSLSSALESFTKVERIGDPETKFKCENCKEEVWVEKQLKLEKLPLVTTFHLKRFKADSSFVEKIEKHLEFPLELDLQPYTLGGQDAEVELKYELYAIVEHTGFSSTSGHYFSFVRSSPDTWHRMDDSLVTPVTEEYVLSREAYILLYKRKGTSWFSSLIQQSDPCLNSDSSNPSPNLVLQNIDTVCSSFAAESNVNHEPANAPADTLQPSPARFSCEMGNQDTGVNDLENATSVNLNIVESATTKSSPIVTKNLCLNDDDESIDGFHPLSPMRSPSPDNIFRTPEPQYRIPVDHLKTEKCSTSGSPLDKGVEDSERKAAMRYVKKNMPGSRGSKMIAAILGSQSEGSSLNKKKRLRSLPCKRSSPPNTRRKTRAGNEDMEDDTRTPTPTPTPTLSSTSEAANRHVVVVMDGMEEFTTHPLEWALDNVIKPGCLVTLVGAMPWLNIPLSSKTWLDIWPINLEEMSFEGVEREYISEAKYAKLEAVVSLCKKYGVVPQKKVVMGHPLRLLIVEKISSLHATWVVFDK</sequence>
<dbReference type="EC" id="3.4.19.12" evidence="8"/>
<evidence type="ECO:0000256" key="5">
    <source>
        <dbReference type="ARBA" id="ARBA00022801"/>
    </source>
</evidence>
<dbReference type="InterPro" id="IPR038765">
    <property type="entry name" value="Papain-like_cys_pep_sf"/>
</dbReference>
<keyword evidence="6 8" id="KW-0788">Thiol protease</keyword>
<dbReference type="GO" id="GO:0004843">
    <property type="term" value="F:cysteine-type deubiquitinase activity"/>
    <property type="evidence" value="ECO:0007669"/>
    <property type="project" value="UniProtKB-UniRule"/>
</dbReference>
<dbReference type="Pfam" id="PF00443">
    <property type="entry name" value="UCH"/>
    <property type="match status" value="1"/>
</dbReference>
<comment type="similarity">
    <text evidence="2 8">Belongs to the peptidase C19 family.</text>
</comment>
<comment type="caution">
    <text evidence="12">The sequence shown here is derived from an EMBL/GenBank/DDBJ whole genome shotgun (WGS) entry which is preliminary data.</text>
</comment>
<dbReference type="PROSITE" id="PS00973">
    <property type="entry name" value="USP_2"/>
    <property type="match status" value="1"/>
</dbReference>
<evidence type="ECO:0000259" key="10">
    <source>
        <dbReference type="PROSITE" id="PS50235"/>
    </source>
</evidence>
<feature type="region of interest" description="Disordered" evidence="9">
    <location>
        <begin position="75"/>
        <end position="114"/>
    </location>
</feature>
<name>A0A5D3CIU8_CUCMM</name>
<evidence type="ECO:0000256" key="6">
    <source>
        <dbReference type="ARBA" id="ARBA00022807"/>
    </source>
</evidence>
<comment type="catalytic activity">
    <reaction evidence="1 8">
        <text>Thiol-dependent hydrolysis of ester, thioester, amide, peptide and isopeptide bonds formed by the C-terminal Gly of ubiquitin (a 76-residue protein attached to proteins as an intracellular targeting signal).</text>
        <dbReference type="EC" id="3.4.19.12"/>
    </reaction>
</comment>
<evidence type="ECO:0000256" key="9">
    <source>
        <dbReference type="SAM" id="MobiDB-lite"/>
    </source>
</evidence>
<dbReference type="GO" id="GO:0006508">
    <property type="term" value="P:proteolysis"/>
    <property type="evidence" value="ECO:0007669"/>
    <property type="project" value="UniProtKB-KW"/>
</dbReference>
<feature type="compositionally biased region" description="Low complexity" evidence="9">
    <location>
        <begin position="95"/>
        <end position="105"/>
    </location>
</feature>
<feature type="region of interest" description="Disordered" evidence="9">
    <location>
        <begin position="622"/>
        <end position="679"/>
    </location>
</feature>
<dbReference type="GO" id="GO:0016579">
    <property type="term" value="P:protein deubiquitination"/>
    <property type="evidence" value="ECO:0007669"/>
    <property type="project" value="InterPro"/>
</dbReference>
<dbReference type="InterPro" id="IPR050164">
    <property type="entry name" value="Peptidase_C19"/>
</dbReference>
<dbReference type="FunFam" id="3.90.70.10:FF:000116">
    <property type="entry name" value="Ubiquitin carboxyl-terminal hydrolase 20"/>
    <property type="match status" value="1"/>
</dbReference>
<gene>
    <name evidence="12" type="ORF">E5676_scaffold139G001590</name>
    <name evidence="11" type="ORF">E6C27_scaffold344G001560</name>
</gene>
<dbReference type="PROSITE" id="PS50235">
    <property type="entry name" value="USP_3"/>
    <property type="match status" value="1"/>
</dbReference>
<dbReference type="PROSITE" id="PS00972">
    <property type="entry name" value="USP_1"/>
    <property type="match status" value="1"/>
</dbReference>
<evidence type="ECO:0000256" key="2">
    <source>
        <dbReference type="ARBA" id="ARBA00009085"/>
    </source>
</evidence>
<comment type="function">
    <text evidence="7 8">Recognizes and hydrolyzes the peptide bond at the C-terminal Gly of ubiquitin. Involved in the processing of poly-ubiquitin precursors as well as that of ubiquitinated proteins.</text>
</comment>
<organism evidence="12 14">
    <name type="scientific">Cucumis melo var. makuwa</name>
    <name type="common">Oriental melon</name>
    <dbReference type="NCBI Taxonomy" id="1194695"/>
    <lineage>
        <taxon>Eukaryota</taxon>
        <taxon>Viridiplantae</taxon>
        <taxon>Streptophyta</taxon>
        <taxon>Embryophyta</taxon>
        <taxon>Tracheophyta</taxon>
        <taxon>Spermatophyta</taxon>
        <taxon>Magnoliopsida</taxon>
        <taxon>eudicotyledons</taxon>
        <taxon>Gunneridae</taxon>
        <taxon>Pentapetalae</taxon>
        <taxon>rosids</taxon>
        <taxon>fabids</taxon>
        <taxon>Cucurbitales</taxon>
        <taxon>Cucurbitaceae</taxon>
        <taxon>Benincaseae</taxon>
        <taxon>Cucumis</taxon>
    </lineage>
</organism>
<dbReference type="PANTHER" id="PTHR24006:SF747">
    <property type="entry name" value="UBIQUITIN CARBOXYL-TERMINAL HYDROLASE 20"/>
    <property type="match status" value="1"/>
</dbReference>
<dbReference type="EMBL" id="SSTD01010811">
    <property type="protein sequence ID" value="TYK11495.1"/>
    <property type="molecule type" value="Genomic_DNA"/>
</dbReference>
<keyword evidence="3 8" id="KW-0645">Protease</keyword>
<proteinExistence type="inferred from homology"/>
<dbReference type="PANTHER" id="PTHR24006">
    <property type="entry name" value="UBIQUITIN CARBOXYL-TERMINAL HYDROLASE"/>
    <property type="match status" value="1"/>
</dbReference>
<dbReference type="InterPro" id="IPR028889">
    <property type="entry name" value="USP"/>
</dbReference>
<evidence type="ECO:0000256" key="3">
    <source>
        <dbReference type="ARBA" id="ARBA00022670"/>
    </source>
</evidence>
<keyword evidence="4 8" id="KW-0833">Ubl conjugation pathway</keyword>
<dbReference type="STRING" id="1194695.A0A5D3CIU8"/>
<dbReference type="GO" id="GO:0005634">
    <property type="term" value="C:nucleus"/>
    <property type="evidence" value="ECO:0007669"/>
    <property type="project" value="TreeGrafter"/>
</dbReference>
<dbReference type="Proteomes" id="UP000321393">
    <property type="component" value="Unassembled WGS sequence"/>
</dbReference>
<evidence type="ECO:0000313" key="12">
    <source>
        <dbReference type="EMBL" id="TYK11495.1"/>
    </source>
</evidence>
<evidence type="ECO:0000256" key="8">
    <source>
        <dbReference type="RuleBase" id="RU366025"/>
    </source>
</evidence>
<evidence type="ECO:0000313" key="14">
    <source>
        <dbReference type="Proteomes" id="UP000321947"/>
    </source>
</evidence>
<accession>A0A5D3CIU8</accession>
<dbReference type="InterPro" id="IPR018200">
    <property type="entry name" value="USP_CS"/>
</dbReference>
<dbReference type="Proteomes" id="UP000321947">
    <property type="component" value="Unassembled WGS sequence"/>
</dbReference>
<keyword evidence="5 8" id="KW-0378">Hydrolase</keyword>
<dbReference type="GO" id="GO:0005829">
    <property type="term" value="C:cytosol"/>
    <property type="evidence" value="ECO:0007669"/>
    <property type="project" value="TreeGrafter"/>
</dbReference>
<dbReference type="OrthoDB" id="420187at2759"/>
<dbReference type="SUPFAM" id="SSF54001">
    <property type="entry name" value="Cysteine proteinases"/>
    <property type="match status" value="1"/>
</dbReference>
<protein>
    <recommendedName>
        <fullName evidence="8">Ubiquitin carboxyl-terminal hydrolase</fullName>
        <ecNumber evidence="8">3.4.19.12</ecNumber>
    </recommendedName>
</protein>